<evidence type="ECO:0000313" key="1">
    <source>
        <dbReference type="EMBL" id="KFB75289.1"/>
    </source>
</evidence>
<comment type="caution">
    <text evidence="1">The sequence shown here is derived from an EMBL/GenBank/DDBJ whole genome shotgun (WGS) entry which is preliminary data.</text>
</comment>
<gene>
    <name evidence="1" type="ORF">AW06_003661</name>
</gene>
<dbReference type="Proteomes" id="UP000021315">
    <property type="component" value="Unassembled WGS sequence"/>
</dbReference>
<dbReference type="STRING" id="1453999.AW06_003661"/>
<keyword evidence="2" id="KW-1185">Reference proteome</keyword>
<accession>A0A080MDI5</accession>
<reference evidence="1" key="1">
    <citation type="submission" date="2014-02" db="EMBL/GenBank/DDBJ databases">
        <title>Expanding our view of genomic diversity in Candidatus Accumulibacter clades.</title>
        <authorList>
            <person name="Skennerton C.T."/>
            <person name="Barr J.J."/>
            <person name="Slater F.R."/>
            <person name="Bond P.L."/>
            <person name="Tyson G.W."/>
        </authorList>
    </citation>
    <scope>NUCLEOTIDE SEQUENCE [LARGE SCALE GENOMIC DNA]</scope>
</reference>
<name>A0A080MDI5_9PROT</name>
<sequence>MPLETFMVTVYCLVREALNMSFMVGTRASEDFPQNCRLLRP</sequence>
<proteinExistence type="predicted"/>
<evidence type="ECO:0000313" key="2">
    <source>
        <dbReference type="Proteomes" id="UP000021315"/>
    </source>
</evidence>
<protein>
    <submittedName>
        <fullName evidence="1">Uncharacterized protein</fullName>
    </submittedName>
</protein>
<organism evidence="1 2">
    <name type="scientific">Candidatus Accumulibacter cognatus</name>
    <dbReference type="NCBI Taxonomy" id="2954383"/>
    <lineage>
        <taxon>Bacteria</taxon>
        <taxon>Pseudomonadati</taxon>
        <taxon>Pseudomonadota</taxon>
        <taxon>Betaproteobacteria</taxon>
        <taxon>Candidatus Accumulibacter</taxon>
    </lineage>
</organism>
<dbReference type="EMBL" id="JDST02000096">
    <property type="protein sequence ID" value="KFB75289.1"/>
    <property type="molecule type" value="Genomic_DNA"/>
</dbReference>
<dbReference type="AlphaFoldDB" id="A0A080MDI5"/>